<evidence type="ECO:0000313" key="4">
    <source>
        <dbReference type="Proteomes" id="UP000618818"/>
    </source>
</evidence>
<organism evidence="3 4">
    <name type="scientific">Nocardioides cavernae</name>
    <dbReference type="NCBI Taxonomy" id="1921566"/>
    <lineage>
        <taxon>Bacteria</taxon>
        <taxon>Bacillati</taxon>
        <taxon>Actinomycetota</taxon>
        <taxon>Actinomycetes</taxon>
        <taxon>Propionibacteriales</taxon>
        <taxon>Nocardioidaceae</taxon>
        <taxon>Nocardioides</taxon>
    </lineage>
</organism>
<accession>A0ABR8N7K6</accession>
<protein>
    <recommendedName>
        <fullName evidence="5">Tissue inhibitor of metalloproteinase</fullName>
    </recommendedName>
</protein>
<keyword evidence="4" id="KW-1185">Reference proteome</keyword>
<proteinExistence type="predicted"/>
<dbReference type="Gene3D" id="2.40.50.120">
    <property type="match status" value="1"/>
</dbReference>
<gene>
    <name evidence="3" type="ORF">IEZ26_05750</name>
</gene>
<keyword evidence="2" id="KW-0732">Signal</keyword>
<keyword evidence="1" id="KW-1133">Transmembrane helix</keyword>
<comment type="caution">
    <text evidence="3">The sequence shown here is derived from an EMBL/GenBank/DDBJ whole genome shotgun (WGS) entry which is preliminary data.</text>
</comment>
<dbReference type="RefSeq" id="WP_191193915.1">
    <property type="nucleotide sequence ID" value="NZ_JAFBCA010000001.1"/>
</dbReference>
<name>A0ABR8N7K6_9ACTN</name>
<feature type="transmembrane region" description="Helical" evidence="1">
    <location>
        <begin position="160"/>
        <end position="178"/>
    </location>
</feature>
<evidence type="ECO:0000256" key="1">
    <source>
        <dbReference type="SAM" id="Phobius"/>
    </source>
</evidence>
<keyword evidence="1" id="KW-0472">Membrane</keyword>
<reference evidence="3 4" key="1">
    <citation type="submission" date="2020-09" db="EMBL/GenBank/DDBJ databases">
        <title>novel species in genus Nocardioides.</title>
        <authorList>
            <person name="Zhang G."/>
        </authorList>
    </citation>
    <scope>NUCLEOTIDE SEQUENCE [LARGE SCALE GENOMIC DNA]</scope>
    <source>
        <strain evidence="3 4">KCTC 39551</strain>
    </source>
</reference>
<dbReference type="SUPFAM" id="SSF50242">
    <property type="entry name" value="TIMP-like"/>
    <property type="match status" value="1"/>
</dbReference>
<evidence type="ECO:0008006" key="5">
    <source>
        <dbReference type="Google" id="ProtNLM"/>
    </source>
</evidence>
<dbReference type="Proteomes" id="UP000618818">
    <property type="component" value="Unassembled WGS sequence"/>
</dbReference>
<feature type="signal peptide" evidence="2">
    <location>
        <begin position="1"/>
        <end position="29"/>
    </location>
</feature>
<keyword evidence="1" id="KW-0812">Transmembrane</keyword>
<feature type="chain" id="PRO_5047209859" description="Tissue inhibitor of metalloproteinase" evidence="2">
    <location>
        <begin position="30"/>
        <end position="186"/>
    </location>
</feature>
<sequence>MVARLLAVPAVLAVLAGGLVLGSVAPAAACSCVSNDPVELAEHADFAFVGVLTSQRSDDDVVAHLFTVVDVLAGDVRRGQDVVTPNAGEASCGVEWATGTTMVVLGRLDERGRVASDLCSGSVPVGAAAYDATVQALGDPRDPLPGRSMVALDPTDAQEVLWAAALVGVVGALGMVVVRRLTRRAD</sequence>
<dbReference type="EMBL" id="JACXYZ010000001">
    <property type="protein sequence ID" value="MBD3924117.1"/>
    <property type="molecule type" value="Genomic_DNA"/>
</dbReference>
<evidence type="ECO:0000256" key="2">
    <source>
        <dbReference type="SAM" id="SignalP"/>
    </source>
</evidence>
<dbReference type="PROSITE" id="PS51257">
    <property type="entry name" value="PROKAR_LIPOPROTEIN"/>
    <property type="match status" value="1"/>
</dbReference>
<dbReference type="InterPro" id="IPR008993">
    <property type="entry name" value="TIMP-like_OB-fold"/>
</dbReference>
<evidence type="ECO:0000313" key="3">
    <source>
        <dbReference type="EMBL" id="MBD3924117.1"/>
    </source>
</evidence>